<evidence type="ECO:0000256" key="6">
    <source>
        <dbReference type="PROSITE-ProRule" id="PRU00505"/>
    </source>
</evidence>
<dbReference type="InterPro" id="IPR050937">
    <property type="entry name" value="TEC1_TEAD_TF"/>
</dbReference>
<dbReference type="EMBL" id="JBCAWK010000003">
    <property type="protein sequence ID" value="KAK8864271.1"/>
    <property type="molecule type" value="Genomic_DNA"/>
</dbReference>
<evidence type="ECO:0000256" key="1">
    <source>
        <dbReference type="ARBA" id="ARBA00004123"/>
    </source>
</evidence>
<keyword evidence="10" id="KW-1185">Reference proteome</keyword>
<dbReference type="PANTHER" id="PTHR11834:SF0">
    <property type="entry name" value="PROTEIN SCALLOPED"/>
    <property type="match status" value="1"/>
</dbReference>
<dbReference type="Pfam" id="PF01285">
    <property type="entry name" value="TEA"/>
    <property type="match status" value="1"/>
</dbReference>
<feature type="region of interest" description="Disordered" evidence="7">
    <location>
        <begin position="234"/>
        <end position="311"/>
    </location>
</feature>
<dbReference type="GeneID" id="92178776"/>
<dbReference type="RefSeq" id="XP_066804567.1">
    <property type="nucleotide sequence ID" value="XM_066944644.1"/>
</dbReference>
<evidence type="ECO:0000256" key="2">
    <source>
        <dbReference type="ARBA" id="ARBA00008421"/>
    </source>
</evidence>
<feature type="DNA-binding region" description="TEA" evidence="6">
    <location>
        <begin position="107"/>
        <end position="181"/>
    </location>
</feature>
<dbReference type="PROSITE" id="PS51088">
    <property type="entry name" value="TEA_2"/>
    <property type="match status" value="1"/>
</dbReference>
<reference evidence="9 10" key="1">
    <citation type="journal article" date="2024" name="bioRxiv">
        <title>Comparative genomics of Cryptococcus and Kwoniella reveals pathogenesis evolution and contrasting karyotype dynamics via intercentromeric recombination or chromosome fusion.</title>
        <authorList>
            <person name="Coelho M.A."/>
            <person name="David-Palma M."/>
            <person name="Shea T."/>
            <person name="Bowers K."/>
            <person name="McGinley-Smith S."/>
            <person name="Mohammad A.W."/>
            <person name="Gnirke A."/>
            <person name="Yurkov A.M."/>
            <person name="Nowrousian M."/>
            <person name="Sun S."/>
            <person name="Cuomo C.A."/>
            <person name="Heitman J."/>
        </authorList>
    </citation>
    <scope>NUCLEOTIDE SEQUENCE [LARGE SCALE GENOMIC DNA]</scope>
    <source>
        <strain evidence="9 10">CBS 13917</strain>
    </source>
</reference>
<feature type="region of interest" description="Disordered" evidence="7">
    <location>
        <begin position="75"/>
        <end position="110"/>
    </location>
</feature>
<feature type="compositionally biased region" description="Low complexity" evidence="7">
    <location>
        <begin position="35"/>
        <end position="46"/>
    </location>
</feature>
<feature type="domain" description="TEA" evidence="8">
    <location>
        <begin position="107"/>
        <end position="181"/>
    </location>
</feature>
<accession>A0AAW0Z2C0</accession>
<evidence type="ECO:0000313" key="10">
    <source>
        <dbReference type="Proteomes" id="UP001388673"/>
    </source>
</evidence>
<dbReference type="Gene3D" id="6.10.20.40">
    <property type="entry name" value="TEA/ATTS domain"/>
    <property type="match status" value="1"/>
</dbReference>
<comment type="similarity">
    <text evidence="2">Belongs to the TEC1 family.</text>
</comment>
<evidence type="ECO:0000313" key="9">
    <source>
        <dbReference type="EMBL" id="KAK8864271.1"/>
    </source>
</evidence>
<dbReference type="InterPro" id="IPR038096">
    <property type="entry name" value="TEA/ATTS_sf"/>
</dbReference>
<dbReference type="GO" id="GO:0005667">
    <property type="term" value="C:transcription regulator complex"/>
    <property type="evidence" value="ECO:0007669"/>
    <property type="project" value="TreeGrafter"/>
</dbReference>
<organism evidence="9 10">
    <name type="scientific">Kwoniella newhampshirensis</name>
    <dbReference type="NCBI Taxonomy" id="1651941"/>
    <lineage>
        <taxon>Eukaryota</taxon>
        <taxon>Fungi</taxon>
        <taxon>Dikarya</taxon>
        <taxon>Basidiomycota</taxon>
        <taxon>Agaricomycotina</taxon>
        <taxon>Tremellomycetes</taxon>
        <taxon>Tremellales</taxon>
        <taxon>Cryptococcaceae</taxon>
        <taxon>Kwoniella</taxon>
    </lineage>
</organism>
<comment type="subcellular location">
    <subcellularLocation>
        <location evidence="1">Nucleus</location>
    </subcellularLocation>
</comment>
<feature type="compositionally biased region" description="Low complexity" evidence="7">
    <location>
        <begin position="266"/>
        <end position="294"/>
    </location>
</feature>
<evidence type="ECO:0000256" key="7">
    <source>
        <dbReference type="SAM" id="MobiDB-lite"/>
    </source>
</evidence>
<evidence type="ECO:0000256" key="4">
    <source>
        <dbReference type="ARBA" id="ARBA00023163"/>
    </source>
</evidence>
<keyword evidence="5" id="KW-0539">Nucleus</keyword>
<dbReference type="Proteomes" id="UP001388673">
    <property type="component" value="Unassembled WGS sequence"/>
</dbReference>
<dbReference type="GO" id="GO:0000981">
    <property type="term" value="F:DNA-binding transcription factor activity, RNA polymerase II-specific"/>
    <property type="evidence" value="ECO:0007669"/>
    <property type="project" value="TreeGrafter"/>
</dbReference>
<dbReference type="AlphaFoldDB" id="A0AAW0Z2C0"/>
<dbReference type="KEGG" id="kne:92178776"/>
<dbReference type="InterPro" id="IPR000818">
    <property type="entry name" value="TEA/ATTS_dom"/>
</dbReference>
<keyword evidence="4" id="KW-0804">Transcription</keyword>
<dbReference type="GO" id="GO:0000978">
    <property type="term" value="F:RNA polymerase II cis-regulatory region sequence-specific DNA binding"/>
    <property type="evidence" value="ECO:0007669"/>
    <property type="project" value="TreeGrafter"/>
</dbReference>
<protein>
    <recommendedName>
        <fullName evidence="8">TEA domain-containing protein</fullName>
    </recommendedName>
</protein>
<proteinExistence type="inferred from homology"/>
<sequence>MPVWAGPVMSPEDAYFEITKGQEEIRPEFYYPATSSRPSSSSTHSSSDPDDEVAKILTGFKSIIDHVTPESRKRSLSSVRYDCSGDESHAPLKKMRNGSLKAKKGGEGGKQATWKARPEFAYLMSVVSIPPVGRQKISFFGKACGRNEIIGDIVTIATGHKYDRKSISSHAQVLKNRKDISRTLSNLFTTEESRSPDSESGLTVYQLPVDWMFPACLSQLMGIPEDVDIRFSEPPAILDRPMQDDKTKNTPSTSRKKMSTIAQNRGSLSTSSESRMSRSGSSSSSFETSYSTLMPTPQSQYPRAPRTKHMSPTPDYHRVLVYPSAQERPQGLGLTLGHGHNYIPHQPRLPPISSIPGYYASPTTGRPIMPLPIARKLHLPESNTRSTCSYSALGKAFVAFEAETVKNIARPWGRLSLADLGLAGQHS</sequence>
<keyword evidence="3" id="KW-0805">Transcription regulation</keyword>
<dbReference type="SMART" id="SM00426">
    <property type="entry name" value="TEA"/>
    <property type="match status" value="1"/>
</dbReference>
<dbReference type="GO" id="GO:0005634">
    <property type="term" value="C:nucleus"/>
    <property type="evidence" value="ECO:0007669"/>
    <property type="project" value="UniProtKB-SubCell"/>
</dbReference>
<comment type="caution">
    <text evidence="9">The sequence shown here is derived from an EMBL/GenBank/DDBJ whole genome shotgun (WGS) entry which is preliminary data.</text>
</comment>
<feature type="region of interest" description="Disordered" evidence="7">
    <location>
        <begin position="26"/>
        <end position="51"/>
    </location>
</feature>
<evidence type="ECO:0000256" key="5">
    <source>
        <dbReference type="ARBA" id="ARBA00023242"/>
    </source>
</evidence>
<gene>
    <name evidence="9" type="ORF">IAR55_001517</name>
</gene>
<evidence type="ECO:0000256" key="3">
    <source>
        <dbReference type="ARBA" id="ARBA00023015"/>
    </source>
</evidence>
<evidence type="ECO:0000259" key="8">
    <source>
        <dbReference type="PROSITE" id="PS51088"/>
    </source>
</evidence>
<dbReference type="PANTHER" id="PTHR11834">
    <property type="entry name" value="TRANSCRIPTIONAL ENHANCER FACTOR TEF RELATED"/>
    <property type="match status" value="1"/>
</dbReference>
<name>A0AAW0Z2C0_9TREE</name>